<organism evidence="5 6">
    <name type="scientific">Aeropyrum pernix</name>
    <dbReference type="NCBI Taxonomy" id="56636"/>
    <lineage>
        <taxon>Archaea</taxon>
        <taxon>Thermoproteota</taxon>
        <taxon>Thermoprotei</taxon>
        <taxon>Desulfurococcales</taxon>
        <taxon>Desulfurococcaceae</taxon>
        <taxon>Aeropyrum</taxon>
    </lineage>
</organism>
<dbReference type="GO" id="GO:0005315">
    <property type="term" value="F:phosphate transmembrane transporter activity"/>
    <property type="evidence" value="ECO:0007669"/>
    <property type="project" value="InterPro"/>
</dbReference>
<evidence type="ECO:0000313" key="5">
    <source>
        <dbReference type="EMBL" id="GBF09903.1"/>
    </source>
</evidence>
<dbReference type="EMBL" id="BDMD01000141">
    <property type="protein sequence ID" value="GBF09903.1"/>
    <property type="molecule type" value="Genomic_DNA"/>
</dbReference>
<dbReference type="InterPro" id="IPR003593">
    <property type="entry name" value="AAA+_ATPase"/>
</dbReference>
<keyword evidence="2" id="KW-0547">Nucleotide-binding</keyword>
<dbReference type="PANTHER" id="PTHR43423:SF1">
    <property type="entry name" value="ABC TRANSPORTER I FAMILY MEMBER 17"/>
    <property type="match status" value="1"/>
</dbReference>
<dbReference type="GO" id="GO:0035435">
    <property type="term" value="P:phosphate ion transmembrane transport"/>
    <property type="evidence" value="ECO:0007669"/>
    <property type="project" value="InterPro"/>
</dbReference>
<dbReference type="InterPro" id="IPR017871">
    <property type="entry name" value="ABC_transporter-like_CS"/>
</dbReference>
<dbReference type="GO" id="GO:0016020">
    <property type="term" value="C:membrane"/>
    <property type="evidence" value="ECO:0007669"/>
    <property type="project" value="InterPro"/>
</dbReference>
<dbReference type="InterPro" id="IPR005670">
    <property type="entry name" value="PstB-like"/>
</dbReference>
<dbReference type="PANTHER" id="PTHR43423">
    <property type="entry name" value="ABC TRANSPORTER I FAMILY MEMBER 17"/>
    <property type="match status" value="1"/>
</dbReference>
<dbReference type="SMART" id="SM00382">
    <property type="entry name" value="AAA"/>
    <property type="match status" value="1"/>
</dbReference>
<dbReference type="Proteomes" id="UP000291213">
    <property type="component" value="Unassembled WGS sequence"/>
</dbReference>
<accession>A0A401HBV9</accession>
<reference evidence="5 6" key="1">
    <citation type="submission" date="2017-02" db="EMBL/GenBank/DDBJ databases">
        <title>isolation and characterization of a novel temperate virus Aeropyrum globular virus 1 infecting hyperthermophilic archaeon Aeropyrum.</title>
        <authorList>
            <person name="Yumiya M."/>
            <person name="Yoshida T."/>
            <person name="Sako Y."/>
        </authorList>
    </citation>
    <scope>NUCLEOTIDE SEQUENCE [LARGE SCALE GENOMIC DNA]</scope>
    <source>
        <strain evidence="5 6">YK1-12-2013</strain>
    </source>
</reference>
<dbReference type="SUPFAM" id="SSF52540">
    <property type="entry name" value="P-loop containing nucleoside triphosphate hydrolases"/>
    <property type="match status" value="1"/>
</dbReference>
<sequence>MKLMDVRVSGLNVWIEDKHILKGISFKAQPGTVTAIMGPSGSGKSTLIRVINRLIDLIPGARVEGEVWINNMNVLKEDPYNIRKYTGMVFQEPNPFPHMTIYENVAIGPKLHGLAKNKKELDEIVEWALKMAHLWDEVKDRLDDYPHQLSGGQRQRLSLARALALKPRVLLLDEPTANIDPVSTVKIEQSIVEYAKEEMATVIIVTHTPQQAARISDQILFLYEGRVIEYGPTKELVLRPRHELTKKFLGGEV</sequence>
<evidence type="ECO:0000256" key="3">
    <source>
        <dbReference type="ARBA" id="ARBA00022840"/>
    </source>
</evidence>
<dbReference type="OrthoDB" id="31298at2157"/>
<dbReference type="Gene3D" id="3.40.50.300">
    <property type="entry name" value="P-loop containing nucleotide triphosphate hydrolases"/>
    <property type="match status" value="1"/>
</dbReference>
<evidence type="ECO:0000256" key="1">
    <source>
        <dbReference type="ARBA" id="ARBA00022448"/>
    </source>
</evidence>
<comment type="caution">
    <text evidence="5">The sequence shown here is derived from an EMBL/GenBank/DDBJ whole genome shotgun (WGS) entry which is preliminary data.</text>
</comment>
<dbReference type="PROSITE" id="PS00211">
    <property type="entry name" value="ABC_TRANSPORTER_1"/>
    <property type="match status" value="1"/>
</dbReference>
<dbReference type="Pfam" id="PF00005">
    <property type="entry name" value="ABC_tran"/>
    <property type="match status" value="1"/>
</dbReference>
<proteinExistence type="predicted"/>
<keyword evidence="1" id="KW-0813">Transport</keyword>
<dbReference type="GO" id="GO:0005524">
    <property type="term" value="F:ATP binding"/>
    <property type="evidence" value="ECO:0007669"/>
    <property type="project" value="UniProtKB-KW"/>
</dbReference>
<name>A0A401HBV9_AERPX</name>
<keyword evidence="3 5" id="KW-0067">ATP-binding</keyword>
<dbReference type="PROSITE" id="PS50893">
    <property type="entry name" value="ABC_TRANSPORTER_2"/>
    <property type="match status" value="1"/>
</dbReference>
<evidence type="ECO:0000256" key="2">
    <source>
        <dbReference type="ARBA" id="ARBA00022741"/>
    </source>
</evidence>
<dbReference type="RefSeq" id="WP_207387712.1">
    <property type="nucleotide sequence ID" value="NZ_BDMD01000141.1"/>
</dbReference>
<feature type="domain" description="ABC transporter" evidence="4">
    <location>
        <begin position="1"/>
        <end position="249"/>
    </location>
</feature>
<dbReference type="GO" id="GO:0016887">
    <property type="term" value="F:ATP hydrolysis activity"/>
    <property type="evidence" value="ECO:0007669"/>
    <property type="project" value="InterPro"/>
</dbReference>
<evidence type="ECO:0000313" key="6">
    <source>
        <dbReference type="Proteomes" id="UP000291213"/>
    </source>
</evidence>
<protein>
    <submittedName>
        <fullName evidence="5">Phosphate import ATP-binding protein PstB</fullName>
    </submittedName>
</protein>
<gene>
    <name evidence="5" type="ORF">apy_16280</name>
</gene>
<dbReference type="InterPro" id="IPR027417">
    <property type="entry name" value="P-loop_NTPase"/>
</dbReference>
<dbReference type="InterPro" id="IPR003439">
    <property type="entry name" value="ABC_transporter-like_ATP-bd"/>
</dbReference>
<evidence type="ECO:0000259" key="4">
    <source>
        <dbReference type="PROSITE" id="PS50893"/>
    </source>
</evidence>
<dbReference type="AlphaFoldDB" id="A0A401HBV9"/>
<dbReference type="CDD" id="cd03260">
    <property type="entry name" value="ABC_PstB_phosphate_transporter"/>
    <property type="match status" value="1"/>
</dbReference>